<organism evidence="1 2">
    <name type="scientific">Cupriavidus necator</name>
    <name type="common">Alcaligenes eutrophus</name>
    <name type="synonym">Ralstonia eutropha</name>
    <dbReference type="NCBI Taxonomy" id="106590"/>
    <lineage>
        <taxon>Bacteria</taxon>
        <taxon>Pseudomonadati</taxon>
        <taxon>Pseudomonadota</taxon>
        <taxon>Betaproteobacteria</taxon>
        <taxon>Burkholderiales</taxon>
        <taxon>Burkholderiaceae</taxon>
        <taxon>Cupriavidus</taxon>
    </lineage>
</organism>
<evidence type="ECO:0000313" key="1">
    <source>
        <dbReference type="EMBL" id="AQV93898.1"/>
    </source>
</evidence>
<proteinExistence type="predicted"/>
<protein>
    <submittedName>
        <fullName evidence="1">Uncharacterized protein</fullName>
    </submittedName>
</protein>
<sequence>MPVQPCAKPDDFWSVIAELSGEQLHTILDIAHLSPKVTTDMASFRARILGVFENVAGFEITPPSESILRALWERYCATLSPL</sequence>
<reference evidence="2" key="1">
    <citation type="submission" date="2017-02" db="EMBL/GenBank/DDBJ databases">
        <title>Complete genome sequence of Cupriavidus necator strain NH9, a 3-chlorobenzoate degrader.</title>
        <authorList>
            <person name="Moriuchi R."/>
            <person name="Dohra H."/>
            <person name="Ogawa N."/>
        </authorList>
    </citation>
    <scope>NUCLEOTIDE SEQUENCE [LARGE SCALE GENOMIC DNA]</scope>
    <source>
        <strain evidence="2">NH9</strain>
    </source>
</reference>
<dbReference type="EMBL" id="CP017757">
    <property type="protein sequence ID" value="AQV93898.1"/>
    <property type="molecule type" value="Genomic_DNA"/>
</dbReference>
<dbReference type="Proteomes" id="UP000189627">
    <property type="component" value="Chromosome 1"/>
</dbReference>
<gene>
    <name evidence="1" type="ORF">BJN34_08340</name>
</gene>
<accession>A0A1U9UMN1</accession>
<dbReference type="AlphaFoldDB" id="A0A1U9UMN1"/>
<evidence type="ECO:0000313" key="2">
    <source>
        <dbReference type="Proteomes" id="UP000189627"/>
    </source>
</evidence>
<name>A0A1U9UMN1_CUPNE</name>
<dbReference type="KEGG" id="cuh:BJN34_08340"/>